<dbReference type="EMBL" id="VDLU01000003">
    <property type="protein sequence ID" value="TNJ27633.1"/>
    <property type="molecule type" value="Genomic_DNA"/>
</dbReference>
<evidence type="ECO:0000313" key="1">
    <source>
        <dbReference type="EMBL" id="TNJ27633.1"/>
    </source>
</evidence>
<accession>A0A4Z1T152</accession>
<organism evidence="1 2">
    <name type="scientific">Giardia muris</name>
    <dbReference type="NCBI Taxonomy" id="5742"/>
    <lineage>
        <taxon>Eukaryota</taxon>
        <taxon>Metamonada</taxon>
        <taxon>Diplomonadida</taxon>
        <taxon>Hexamitidae</taxon>
        <taxon>Giardiinae</taxon>
        <taxon>Giardia</taxon>
    </lineage>
</organism>
<dbReference type="AlphaFoldDB" id="A0A4Z1T152"/>
<protein>
    <submittedName>
        <fullName evidence="1">Uncharacterized protein</fullName>
    </submittedName>
</protein>
<reference evidence="1 2" key="1">
    <citation type="submission" date="2019-05" db="EMBL/GenBank/DDBJ databases">
        <title>The compact genome of Giardia muris reveals important steps in the evolution of intestinal protozoan parasites.</title>
        <authorList>
            <person name="Xu F."/>
            <person name="Jimenez-Gonzalez A."/>
            <person name="Einarsson E."/>
            <person name="Astvaldsson A."/>
            <person name="Peirasmaki D."/>
            <person name="Eckmann L."/>
            <person name="Andersson J.O."/>
            <person name="Svard S.G."/>
            <person name="Jerlstrom-Hultqvist J."/>
        </authorList>
    </citation>
    <scope>NUCLEOTIDE SEQUENCE [LARGE SCALE GENOMIC DNA]</scope>
    <source>
        <strain evidence="1 2">Roberts-Thomson</strain>
    </source>
</reference>
<name>A0A4Z1T152_GIAMU</name>
<gene>
    <name evidence="1" type="ORF">GMRT_23227</name>
</gene>
<sequence>MSNIAVHIASLLRLPVLDEHEITRALGGVIRQRKTAPLIFLAFLAQRIISPISPTEVFPIVSLWFYFLSLPPPGVQAYADLRLRYWRQLVLLITQEGHIAPYQGQCVEVEGLSAAFVHDAVAEVILRRILDFPLCTASERIAILNTPFLQGYQRKLAARERYISHSAAQTRDVTGRFIRCFCGPLFFQYSWRYGQALTSTLRGYRDFFDALHTPKSWCALRDAFRIEYGENSSGCPSPLPLYRWRSQADLECRRRRLTSSLTYTDLHTSLFRLAQRAGEQTGQIRVSLERFMRVLVRVSGGLCSIMTRNEAQEALLDDLLSRNFLSFDVGTQELIMAYRSQVEYLRRTRDVLCFLLGIPIA</sequence>
<proteinExistence type="predicted"/>
<dbReference type="VEuPathDB" id="GiardiaDB:GMRT_23227"/>
<dbReference type="Proteomes" id="UP000315496">
    <property type="component" value="Chromosome 3"/>
</dbReference>
<evidence type="ECO:0000313" key="2">
    <source>
        <dbReference type="Proteomes" id="UP000315496"/>
    </source>
</evidence>
<keyword evidence="2" id="KW-1185">Reference proteome</keyword>
<comment type="caution">
    <text evidence="1">The sequence shown here is derived from an EMBL/GenBank/DDBJ whole genome shotgun (WGS) entry which is preliminary data.</text>
</comment>